<evidence type="ECO:0000313" key="13">
    <source>
        <dbReference type="Proteomes" id="UP000318995"/>
    </source>
</evidence>
<dbReference type="Proteomes" id="UP000318995">
    <property type="component" value="Unassembled WGS sequence"/>
</dbReference>
<evidence type="ECO:0000256" key="3">
    <source>
        <dbReference type="ARBA" id="ARBA00012154"/>
    </source>
</evidence>
<dbReference type="AlphaFoldDB" id="A0A5C5WE37"/>
<evidence type="ECO:0000256" key="9">
    <source>
        <dbReference type="ARBA" id="ARBA00023141"/>
    </source>
</evidence>
<reference evidence="12 13" key="1">
    <citation type="submission" date="2019-02" db="EMBL/GenBank/DDBJ databases">
        <title>Deep-cultivation of Planctomycetes and their phenomic and genomic characterization uncovers novel biology.</title>
        <authorList>
            <person name="Wiegand S."/>
            <person name="Jogler M."/>
            <person name="Boedeker C."/>
            <person name="Pinto D."/>
            <person name="Vollmers J."/>
            <person name="Rivas-Marin E."/>
            <person name="Kohn T."/>
            <person name="Peeters S.H."/>
            <person name="Heuer A."/>
            <person name="Rast P."/>
            <person name="Oberbeckmann S."/>
            <person name="Bunk B."/>
            <person name="Jeske O."/>
            <person name="Meyerdierks A."/>
            <person name="Storesund J.E."/>
            <person name="Kallscheuer N."/>
            <person name="Luecker S."/>
            <person name="Lage O.M."/>
            <person name="Pohl T."/>
            <person name="Merkel B.J."/>
            <person name="Hornburger P."/>
            <person name="Mueller R.-W."/>
            <person name="Bruemmer F."/>
            <person name="Labrenz M."/>
            <person name="Spormann A.M."/>
            <person name="Op Den Camp H."/>
            <person name="Overmann J."/>
            <person name="Amann R."/>
            <person name="Jetten M.S.M."/>
            <person name="Mascher T."/>
            <person name="Medema M.H."/>
            <person name="Devos D.P."/>
            <person name="Kaster A.-K."/>
            <person name="Ovreas L."/>
            <person name="Rohde M."/>
            <person name="Galperin M.Y."/>
            <person name="Jogler C."/>
        </authorList>
    </citation>
    <scope>NUCLEOTIDE SEQUENCE [LARGE SCALE GENOMIC DNA]</scope>
    <source>
        <strain evidence="12 13">Pla111</strain>
    </source>
</reference>
<protein>
    <recommendedName>
        <fullName evidence="3 11">Shikimate kinase</fullName>
        <shortName evidence="11">SK</shortName>
        <ecNumber evidence="3 11">2.7.1.71</ecNumber>
    </recommendedName>
</protein>
<evidence type="ECO:0000256" key="8">
    <source>
        <dbReference type="ARBA" id="ARBA00022840"/>
    </source>
</evidence>
<name>A0A5C5WE37_9BACT</name>
<feature type="binding site" evidence="11">
    <location>
        <position position="64"/>
    </location>
    <ligand>
        <name>substrate</name>
    </ligand>
</feature>
<evidence type="ECO:0000256" key="1">
    <source>
        <dbReference type="ARBA" id="ARBA00004842"/>
    </source>
</evidence>
<dbReference type="RefSeq" id="WP_197524630.1">
    <property type="nucleotide sequence ID" value="NZ_SJPH01000001.1"/>
</dbReference>
<dbReference type="UniPathway" id="UPA00053">
    <property type="reaction ID" value="UER00088"/>
</dbReference>
<keyword evidence="11" id="KW-0963">Cytoplasm</keyword>
<feature type="binding site" evidence="11">
    <location>
        <position position="164"/>
    </location>
    <ligand>
        <name>ATP</name>
        <dbReference type="ChEBI" id="CHEBI:30616"/>
    </ligand>
</feature>
<keyword evidence="6 11" id="KW-0547">Nucleotide-binding</keyword>
<dbReference type="EC" id="2.7.1.71" evidence="3 11"/>
<dbReference type="GO" id="GO:0005829">
    <property type="term" value="C:cytosol"/>
    <property type="evidence" value="ECO:0007669"/>
    <property type="project" value="TreeGrafter"/>
</dbReference>
<dbReference type="InterPro" id="IPR000623">
    <property type="entry name" value="Shikimate_kinase/TSH1"/>
</dbReference>
<sequence>MNASPPQTELLFLTGYRGSGKSTVARLIAARLGWECVDSDDVIEAEASLPIAQIFAEQGEPAFRDLEERAVAGLCTRCQTVVALGGGAVLRPATRARLRAAGPVVWLTASATTLAQRIAGDTASDVRRPRLTGLSGLAEVEQVLATREPIYRECATVAIDGEGRDPAAIADEVVDWLRGR</sequence>
<comment type="similarity">
    <text evidence="2 11">Belongs to the shikimate kinase family.</text>
</comment>
<dbReference type="Pfam" id="PF01202">
    <property type="entry name" value="SKI"/>
    <property type="match status" value="1"/>
</dbReference>
<comment type="function">
    <text evidence="11">Catalyzes the specific phosphorylation of the 3-hydroxyl group of shikimic acid using ATP as a cosubstrate.</text>
</comment>
<organism evidence="12 13">
    <name type="scientific">Botrimarina hoheduenensis</name>
    <dbReference type="NCBI Taxonomy" id="2528000"/>
    <lineage>
        <taxon>Bacteria</taxon>
        <taxon>Pseudomonadati</taxon>
        <taxon>Planctomycetota</taxon>
        <taxon>Planctomycetia</taxon>
        <taxon>Pirellulales</taxon>
        <taxon>Lacipirellulaceae</taxon>
        <taxon>Botrimarina</taxon>
    </lineage>
</organism>
<dbReference type="PANTHER" id="PTHR21087">
    <property type="entry name" value="SHIKIMATE KINASE"/>
    <property type="match status" value="1"/>
</dbReference>
<dbReference type="PANTHER" id="PTHR21087:SF16">
    <property type="entry name" value="SHIKIMATE KINASE 1, CHLOROPLASTIC"/>
    <property type="match status" value="1"/>
</dbReference>
<feature type="binding site" evidence="11">
    <location>
        <position position="22"/>
    </location>
    <ligand>
        <name>Mg(2+)</name>
        <dbReference type="ChEBI" id="CHEBI:18420"/>
    </ligand>
</feature>
<dbReference type="EMBL" id="SJPH01000001">
    <property type="protein sequence ID" value="TWT48315.1"/>
    <property type="molecule type" value="Genomic_DNA"/>
</dbReference>
<keyword evidence="4 11" id="KW-0028">Amino-acid biosynthesis</keyword>
<comment type="cofactor">
    <cofactor evidence="11">
        <name>Mg(2+)</name>
        <dbReference type="ChEBI" id="CHEBI:18420"/>
    </cofactor>
    <text evidence="11">Binds 1 Mg(2+) ion per subunit.</text>
</comment>
<comment type="subunit">
    <text evidence="11">Monomer.</text>
</comment>
<comment type="caution">
    <text evidence="12">The sequence shown here is derived from an EMBL/GenBank/DDBJ whole genome shotgun (WGS) entry which is preliminary data.</text>
</comment>
<evidence type="ECO:0000256" key="6">
    <source>
        <dbReference type="ARBA" id="ARBA00022741"/>
    </source>
</evidence>
<keyword evidence="8 11" id="KW-0067">ATP-binding</keyword>
<comment type="catalytic activity">
    <reaction evidence="10 11">
        <text>shikimate + ATP = 3-phosphoshikimate + ADP + H(+)</text>
        <dbReference type="Rhea" id="RHEA:13121"/>
        <dbReference type="ChEBI" id="CHEBI:15378"/>
        <dbReference type="ChEBI" id="CHEBI:30616"/>
        <dbReference type="ChEBI" id="CHEBI:36208"/>
        <dbReference type="ChEBI" id="CHEBI:145989"/>
        <dbReference type="ChEBI" id="CHEBI:456216"/>
        <dbReference type="EC" id="2.7.1.71"/>
    </reaction>
</comment>
<dbReference type="GO" id="GO:0008652">
    <property type="term" value="P:amino acid biosynthetic process"/>
    <property type="evidence" value="ECO:0007669"/>
    <property type="project" value="UniProtKB-KW"/>
</dbReference>
<comment type="subcellular location">
    <subcellularLocation>
        <location evidence="11">Cytoplasm</location>
    </subcellularLocation>
</comment>
<evidence type="ECO:0000256" key="10">
    <source>
        <dbReference type="ARBA" id="ARBA00048567"/>
    </source>
</evidence>
<dbReference type="PRINTS" id="PR01100">
    <property type="entry name" value="SHIKIMTKNASE"/>
</dbReference>
<keyword evidence="9 11" id="KW-0057">Aromatic amino acid biosynthesis</keyword>
<dbReference type="GO" id="GO:0009073">
    <property type="term" value="P:aromatic amino acid family biosynthetic process"/>
    <property type="evidence" value="ECO:0007669"/>
    <property type="project" value="UniProtKB-KW"/>
</dbReference>
<feature type="binding site" evidence="11">
    <location>
        <begin position="18"/>
        <end position="23"/>
    </location>
    <ligand>
        <name>ATP</name>
        <dbReference type="ChEBI" id="CHEBI:30616"/>
    </ligand>
</feature>
<feature type="binding site" evidence="11">
    <location>
        <position position="86"/>
    </location>
    <ligand>
        <name>substrate</name>
    </ligand>
</feature>
<evidence type="ECO:0000256" key="4">
    <source>
        <dbReference type="ARBA" id="ARBA00022605"/>
    </source>
</evidence>
<feature type="binding site" evidence="11">
    <location>
        <position position="147"/>
    </location>
    <ligand>
        <name>substrate</name>
    </ligand>
</feature>
<dbReference type="GO" id="GO:0005524">
    <property type="term" value="F:ATP binding"/>
    <property type="evidence" value="ECO:0007669"/>
    <property type="project" value="UniProtKB-UniRule"/>
</dbReference>
<evidence type="ECO:0000256" key="5">
    <source>
        <dbReference type="ARBA" id="ARBA00022679"/>
    </source>
</evidence>
<evidence type="ECO:0000256" key="2">
    <source>
        <dbReference type="ARBA" id="ARBA00006997"/>
    </source>
</evidence>
<dbReference type="InterPro" id="IPR027417">
    <property type="entry name" value="P-loop_NTPase"/>
</dbReference>
<dbReference type="HAMAP" id="MF_00109">
    <property type="entry name" value="Shikimate_kinase"/>
    <property type="match status" value="1"/>
</dbReference>
<evidence type="ECO:0000256" key="7">
    <source>
        <dbReference type="ARBA" id="ARBA00022777"/>
    </source>
</evidence>
<evidence type="ECO:0000313" key="12">
    <source>
        <dbReference type="EMBL" id="TWT48315.1"/>
    </source>
</evidence>
<keyword evidence="5 11" id="KW-0808">Transferase</keyword>
<gene>
    <name evidence="12" type="primary">aroL</name>
    <name evidence="11" type="synonym">aroK</name>
    <name evidence="12" type="ORF">Pla111_00780</name>
</gene>
<dbReference type="PROSITE" id="PS01128">
    <property type="entry name" value="SHIKIMATE_KINASE"/>
    <property type="match status" value="1"/>
</dbReference>
<dbReference type="GO" id="GO:0004765">
    <property type="term" value="F:shikimate kinase activity"/>
    <property type="evidence" value="ECO:0007669"/>
    <property type="project" value="UniProtKB-UniRule"/>
</dbReference>
<dbReference type="InterPro" id="IPR031322">
    <property type="entry name" value="Shikimate/glucono_kinase"/>
</dbReference>
<evidence type="ECO:0000256" key="11">
    <source>
        <dbReference type="HAMAP-Rule" id="MF_00109"/>
    </source>
</evidence>
<dbReference type="GO" id="GO:0000287">
    <property type="term" value="F:magnesium ion binding"/>
    <property type="evidence" value="ECO:0007669"/>
    <property type="project" value="UniProtKB-UniRule"/>
</dbReference>
<keyword evidence="11" id="KW-0460">Magnesium</keyword>
<feature type="binding site" evidence="11">
    <location>
        <position position="128"/>
    </location>
    <ligand>
        <name>ATP</name>
        <dbReference type="ChEBI" id="CHEBI:30616"/>
    </ligand>
</feature>
<comment type="pathway">
    <text evidence="1 11">Metabolic intermediate biosynthesis; chorismate biosynthesis; chorismate from D-erythrose 4-phosphate and phosphoenolpyruvate: step 5/7.</text>
</comment>
<keyword evidence="13" id="KW-1185">Reference proteome</keyword>
<dbReference type="InterPro" id="IPR023000">
    <property type="entry name" value="Shikimate_kinase_CS"/>
</dbReference>
<proteinExistence type="inferred from homology"/>
<dbReference type="GO" id="GO:0009423">
    <property type="term" value="P:chorismate biosynthetic process"/>
    <property type="evidence" value="ECO:0007669"/>
    <property type="project" value="UniProtKB-UniRule"/>
</dbReference>
<keyword evidence="7 11" id="KW-0418">Kinase</keyword>
<dbReference type="CDD" id="cd00464">
    <property type="entry name" value="SK"/>
    <property type="match status" value="1"/>
</dbReference>
<dbReference type="SUPFAM" id="SSF52540">
    <property type="entry name" value="P-loop containing nucleoside triphosphate hydrolases"/>
    <property type="match status" value="1"/>
</dbReference>
<feature type="binding site" evidence="11">
    <location>
        <position position="40"/>
    </location>
    <ligand>
        <name>substrate</name>
    </ligand>
</feature>
<keyword evidence="11" id="KW-0479">Metal-binding</keyword>
<dbReference type="Gene3D" id="3.40.50.300">
    <property type="entry name" value="P-loop containing nucleotide triphosphate hydrolases"/>
    <property type="match status" value="1"/>
</dbReference>
<accession>A0A5C5WE37</accession>